<dbReference type="InterPro" id="IPR044855">
    <property type="entry name" value="CoA-Trfase_III_dom3_sf"/>
</dbReference>
<dbReference type="InterPro" id="IPR023606">
    <property type="entry name" value="CoA-Trfase_III_dom_1_sf"/>
</dbReference>
<dbReference type="OrthoDB" id="9797653at2"/>
<dbReference type="Pfam" id="PF02515">
    <property type="entry name" value="CoA_transf_3"/>
    <property type="match status" value="1"/>
</dbReference>
<dbReference type="SUPFAM" id="SSF89796">
    <property type="entry name" value="CoA-transferase family III (CaiB/BaiF)"/>
    <property type="match status" value="1"/>
</dbReference>
<reference evidence="3" key="1">
    <citation type="submission" date="2018-05" db="EMBL/GenBank/DDBJ databases">
        <authorList>
            <person name="Deangelis K."/>
            <person name="Huntemann M."/>
            <person name="Clum A."/>
            <person name="Pillay M."/>
            <person name="Palaniappan K."/>
            <person name="Varghese N."/>
            <person name="Mikhailova N."/>
            <person name="Stamatis D."/>
            <person name="Reddy T."/>
            <person name="Daum C."/>
            <person name="Shapiro N."/>
            <person name="Ivanova N."/>
            <person name="Kyrpides N."/>
            <person name="Woyke T."/>
        </authorList>
    </citation>
    <scope>NUCLEOTIDE SEQUENCE [LARGE SCALE GENOMIC DNA]</scope>
    <source>
        <strain evidence="3">GAS496</strain>
    </source>
</reference>
<dbReference type="GO" id="GO:0008410">
    <property type="term" value="F:CoA-transferase activity"/>
    <property type="evidence" value="ECO:0007669"/>
    <property type="project" value="TreeGrafter"/>
</dbReference>
<dbReference type="PANTHER" id="PTHR48207">
    <property type="entry name" value="SUCCINATE--HYDROXYMETHYLGLUTARATE COA-TRANSFERASE"/>
    <property type="match status" value="1"/>
</dbReference>
<dbReference type="Gene3D" id="3.30.1540.10">
    <property type="entry name" value="formyl-coa transferase, domain 3"/>
    <property type="match status" value="1"/>
</dbReference>
<dbReference type="Gene3D" id="3.40.50.10540">
    <property type="entry name" value="Crotonobetainyl-coa:carnitine coa-transferase, domain 1"/>
    <property type="match status" value="1"/>
</dbReference>
<dbReference type="InterPro" id="IPR050483">
    <property type="entry name" value="CoA-transferase_III_domain"/>
</dbReference>
<evidence type="ECO:0000313" key="2">
    <source>
        <dbReference type="EMBL" id="PXX02273.1"/>
    </source>
</evidence>
<dbReference type="PANTHER" id="PTHR48207:SF3">
    <property type="entry name" value="SUCCINATE--HYDROXYMETHYLGLUTARATE COA-TRANSFERASE"/>
    <property type="match status" value="1"/>
</dbReference>
<dbReference type="EMBL" id="QJJU01000026">
    <property type="protein sequence ID" value="PXX02273.1"/>
    <property type="molecule type" value="Genomic_DNA"/>
</dbReference>
<dbReference type="InterPro" id="IPR003673">
    <property type="entry name" value="CoA-Trfase_fam_III"/>
</dbReference>
<name>A0A318H8T0_9MYCO</name>
<proteinExistence type="predicted"/>
<keyword evidence="1 2" id="KW-0808">Transferase</keyword>
<comment type="caution">
    <text evidence="2">The sequence shown here is derived from an EMBL/GenBank/DDBJ whole genome shotgun (WGS) entry which is preliminary data.</text>
</comment>
<accession>A0A318H8T0</accession>
<organism evidence="2 3">
    <name type="scientific">Mycolicibacterium moriokaense</name>
    <dbReference type="NCBI Taxonomy" id="39691"/>
    <lineage>
        <taxon>Bacteria</taxon>
        <taxon>Bacillati</taxon>
        <taxon>Actinomycetota</taxon>
        <taxon>Actinomycetes</taxon>
        <taxon>Mycobacteriales</taxon>
        <taxon>Mycobacteriaceae</taxon>
        <taxon>Mycolicibacterium</taxon>
    </lineage>
</organism>
<gene>
    <name evidence="2" type="ORF">C8E89_12648</name>
</gene>
<evidence type="ECO:0000256" key="1">
    <source>
        <dbReference type="ARBA" id="ARBA00022679"/>
    </source>
</evidence>
<sequence>MTGTSDAPLAGVTVVAMEQAVAAPICTRVLADFGARVIKVENPNGGDFARDYDDVVNGPGGLAAHFVWCNRGKESVTLNTKSQAGMNLLHRLLDRADAFVSNLAPGATARMGIAAADLAQSHPNVIPVEIDGYGPGGPISHKRAYDLLVQAESGSCAITGYPGMPAKPGPAMADFTTGLYAAISILALLFARGGRPEGVAAPSVELSLFDVMTDVMGYALTYTQHSGVDQQPLGVGSPAVAPYGAFPTRDGQTVVLGTTNDREWQRVAKEIIDRPDLADDARFSTNSGRCAHRDILDEAIGSWCVQHDIAEIQKIADAAGIGNSRYNLPSEVVVHPQLTARDRWRTVGTSKGDIPALRPPPVIKGFEQPMGVVPGLGEHTDAVLSELGVSTDELARLRADGAIGPAYS</sequence>
<keyword evidence="3" id="KW-1185">Reference proteome</keyword>
<protein>
    <submittedName>
        <fullName evidence="2">Crotonobetainyl-CoA:carnitine CoA-transferase CaiB-like acyl-CoA transferase</fullName>
    </submittedName>
</protein>
<dbReference type="AlphaFoldDB" id="A0A318H8T0"/>
<dbReference type="RefSeq" id="WP_110319299.1">
    <property type="nucleotide sequence ID" value="NZ_QJJU01000026.1"/>
</dbReference>
<reference evidence="2 3" key="2">
    <citation type="submission" date="2018-06" db="EMBL/GenBank/DDBJ databases">
        <title>Sequencing of bacterial isolates from soil warming experiment in Harvard Forest, Massachusetts, USA.</title>
        <authorList>
            <person name="Deangelis K.PhD."/>
        </authorList>
    </citation>
    <scope>NUCLEOTIDE SEQUENCE [LARGE SCALE GENOMIC DNA]</scope>
    <source>
        <strain evidence="2 3">GAS496</strain>
    </source>
</reference>
<dbReference type="Proteomes" id="UP000247781">
    <property type="component" value="Unassembled WGS sequence"/>
</dbReference>
<evidence type="ECO:0000313" key="3">
    <source>
        <dbReference type="Proteomes" id="UP000247781"/>
    </source>
</evidence>